<name>A0ABD5WY28_9EURY</name>
<dbReference type="Gene3D" id="3.30.530.20">
    <property type="match status" value="1"/>
</dbReference>
<dbReference type="PANTHER" id="PTHR36166">
    <property type="entry name" value="CHROMOSOME 9, WHOLE GENOME SHOTGUN SEQUENCE"/>
    <property type="match status" value="1"/>
</dbReference>
<accession>A0ABD5WY28</accession>
<evidence type="ECO:0000313" key="2">
    <source>
        <dbReference type="Proteomes" id="UP001596388"/>
    </source>
</evidence>
<dbReference type="CDD" id="cd07822">
    <property type="entry name" value="SRPBCC_4"/>
    <property type="match status" value="1"/>
</dbReference>
<dbReference type="RefSeq" id="WP_276236978.1">
    <property type="nucleotide sequence ID" value="NZ_CP119989.1"/>
</dbReference>
<dbReference type="SUPFAM" id="SSF55961">
    <property type="entry name" value="Bet v1-like"/>
    <property type="match status" value="1"/>
</dbReference>
<dbReference type="InterPro" id="IPR019587">
    <property type="entry name" value="Polyketide_cyclase/dehydratase"/>
</dbReference>
<dbReference type="Pfam" id="PF10604">
    <property type="entry name" value="Polyketide_cyc2"/>
    <property type="match status" value="1"/>
</dbReference>
<protein>
    <submittedName>
        <fullName evidence="1">SRPBCC family protein</fullName>
    </submittedName>
</protein>
<keyword evidence="2" id="KW-1185">Reference proteome</keyword>
<dbReference type="GeneID" id="79270583"/>
<reference evidence="1 2" key="1">
    <citation type="journal article" date="2019" name="Int. J. Syst. Evol. Microbiol.">
        <title>The Global Catalogue of Microorganisms (GCM) 10K type strain sequencing project: providing services to taxonomists for standard genome sequencing and annotation.</title>
        <authorList>
            <consortium name="The Broad Institute Genomics Platform"/>
            <consortium name="The Broad Institute Genome Sequencing Center for Infectious Disease"/>
            <person name="Wu L."/>
            <person name="Ma J."/>
        </authorList>
    </citation>
    <scope>NUCLEOTIDE SEQUENCE [LARGE SCALE GENOMIC DNA]</scope>
    <source>
        <strain evidence="1 2">DT55</strain>
    </source>
</reference>
<proteinExistence type="predicted"/>
<dbReference type="AlphaFoldDB" id="A0ABD5WY28"/>
<comment type="caution">
    <text evidence="1">The sequence shown here is derived from an EMBL/GenBank/DDBJ whole genome shotgun (WGS) entry which is preliminary data.</text>
</comment>
<organism evidence="1 2">
    <name type="scientific">Halobaculum marinum</name>
    <dbReference type="NCBI Taxonomy" id="3031996"/>
    <lineage>
        <taxon>Archaea</taxon>
        <taxon>Methanobacteriati</taxon>
        <taxon>Methanobacteriota</taxon>
        <taxon>Stenosarchaea group</taxon>
        <taxon>Halobacteria</taxon>
        <taxon>Halobacteriales</taxon>
        <taxon>Haloferacaceae</taxon>
        <taxon>Halobaculum</taxon>
    </lineage>
</organism>
<gene>
    <name evidence="1" type="ORF">ACFQKD_14360</name>
</gene>
<sequence length="155" mass="17127">MNTITVTTDIDAPAEVVYEVLTDFDAYPAWNDYSRIEGVAAEGERLAVSPGPAAGSAPTFRPRVLRADGAELRWLGHLWVRGLFDGEHRFRVEAVADDRSRLVQDERFRGLLAGLLFRRYGDDWRANFAAVNEALRTRAEALVAADSPAEHDAAA</sequence>
<evidence type="ECO:0000313" key="1">
    <source>
        <dbReference type="EMBL" id="MFC7098489.1"/>
    </source>
</evidence>
<dbReference type="InterPro" id="IPR023393">
    <property type="entry name" value="START-like_dom_sf"/>
</dbReference>
<dbReference type="Proteomes" id="UP001596388">
    <property type="component" value="Unassembled WGS sequence"/>
</dbReference>
<dbReference type="EMBL" id="JBHTAG010000003">
    <property type="protein sequence ID" value="MFC7098489.1"/>
    <property type="molecule type" value="Genomic_DNA"/>
</dbReference>
<dbReference type="PANTHER" id="PTHR36166:SF1">
    <property type="entry name" value="SRPBCC DOMAIN-CONTAINING PROTEIN"/>
    <property type="match status" value="1"/>
</dbReference>